<dbReference type="EMBL" id="ML993598">
    <property type="protein sequence ID" value="KAF2165897.1"/>
    <property type="molecule type" value="Genomic_DNA"/>
</dbReference>
<accession>A0A6A6CF88</accession>
<dbReference type="RefSeq" id="XP_033666786.1">
    <property type="nucleotide sequence ID" value="XM_033806871.1"/>
</dbReference>
<gene>
    <name evidence="2" type="ORF">M409DRAFT_23629</name>
</gene>
<proteinExistence type="predicted"/>
<dbReference type="OrthoDB" id="3650104at2759"/>
<feature type="region of interest" description="Disordered" evidence="1">
    <location>
        <begin position="150"/>
        <end position="173"/>
    </location>
</feature>
<dbReference type="Proteomes" id="UP000799537">
    <property type="component" value="Unassembled WGS sequence"/>
</dbReference>
<sequence>MKLFSSVYSRQEKRINELEQALEQANATIAHLRAENAGHPTARRDSAYSSTRASSRAPSTSPAPSYSRPTAASARKPLTVIDPVVSTKHPANSATVHGIRYYYVDGCIAEQERSGRNTGYLKHTRSSARKASHPERALDDGITYTTRLREDMERWDSSTPEPEDNDSNWGRVDDEPEYLRLEDGSLDEVASLKKTTRLNDEDFYKTQQGQVGIRFDHQMHSLREAFELAQDALFDAARERWPETWRRFFIAGPRSIRFGRDELYGTILGEGGSRFVHGVHISPGYEVASSLLEVVYLRNAVAHPGPKKTCDIDKLMAHAQRLACALQDKTRARKIRQCRDDLQEKAKASFEEIVAYEPWSRLPEQGPWQPHHQGFFTRVNARHGKTEEEIVETYGAAAMRAAAAWDLLCQDVGQDDPVYLASIEKQDAECAELAAKTATEAEA</sequence>
<organism evidence="2 3">
    <name type="scientific">Zasmidium cellare ATCC 36951</name>
    <dbReference type="NCBI Taxonomy" id="1080233"/>
    <lineage>
        <taxon>Eukaryota</taxon>
        <taxon>Fungi</taxon>
        <taxon>Dikarya</taxon>
        <taxon>Ascomycota</taxon>
        <taxon>Pezizomycotina</taxon>
        <taxon>Dothideomycetes</taxon>
        <taxon>Dothideomycetidae</taxon>
        <taxon>Mycosphaerellales</taxon>
        <taxon>Mycosphaerellaceae</taxon>
        <taxon>Zasmidium</taxon>
    </lineage>
</organism>
<evidence type="ECO:0000256" key="1">
    <source>
        <dbReference type="SAM" id="MobiDB-lite"/>
    </source>
</evidence>
<dbReference type="GeneID" id="54560143"/>
<dbReference type="AlphaFoldDB" id="A0A6A6CF88"/>
<keyword evidence="3" id="KW-1185">Reference proteome</keyword>
<evidence type="ECO:0000313" key="2">
    <source>
        <dbReference type="EMBL" id="KAF2165897.1"/>
    </source>
</evidence>
<protein>
    <submittedName>
        <fullName evidence="2">Uncharacterized protein</fullName>
    </submittedName>
</protein>
<feature type="region of interest" description="Disordered" evidence="1">
    <location>
        <begin position="34"/>
        <end position="74"/>
    </location>
</feature>
<name>A0A6A6CF88_ZASCE</name>
<reference evidence="2" key="1">
    <citation type="journal article" date="2020" name="Stud. Mycol.">
        <title>101 Dothideomycetes genomes: a test case for predicting lifestyles and emergence of pathogens.</title>
        <authorList>
            <person name="Haridas S."/>
            <person name="Albert R."/>
            <person name="Binder M."/>
            <person name="Bloem J."/>
            <person name="Labutti K."/>
            <person name="Salamov A."/>
            <person name="Andreopoulos B."/>
            <person name="Baker S."/>
            <person name="Barry K."/>
            <person name="Bills G."/>
            <person name="Bluhm B."/>
            <person name="Cannon C."/>
            <person name="Castanera R."/>
            <person name="Culley D."/>
            <person name="Daum C."/>
            <person name="Ezra D."/>
            <person name="Gonzalez J."/>
            <person name="Henrissat B."/>
            <person name="Kuo A."/>
            <person name="Liang C."/>
            <person name="Lipzen A."/>
            <person name="Lutzoni F."/>
            <person name="Magnuson J."/>
            <person name="Mondo S."/>
            <person name="Nolan M."/>
            <person name="Ohm R."/>
            <person name="Pangilinan J."/>
            <person name="Park H.-J."/>
            <person name="Ramirez L."/>
            <person name="Alfaro M."/>
            <person name="Sun H."/>
            <person name="Tritt A."/>
            <person name="Yoshinaga Y."/>
            <person name="Zwiers L.-H."/>
            <person name="Turgeon B."/>
            <person name="Goodwin S."/>
            <person name="Spatafora J."/>
            <person name="Crous P."/>
            <person name="Grigoriev I."/>
        </authorList>
    </citation>
    <scope>NUCLEOTIDE SEQUENCE</scope>
    <source>
        <strain evidence="2">ATCC 36951</strain>
    </source>
</reference>
<feature type="compositionally biased region" description="Low complexity" evidence="1">
    <location>
        <begin position="47"/>
        <end position="74"/>
    </location>
</feature>
<evidence type="ECO:0000313" key="3">
    <source>
        <dbReference type="Proteomes" id="UP000799537"/>
    </source>
</evidence>
<feature type="compositionally biased region" description="Basic and acidic residues" evidence="1">
    <location>
        <begin position="34"/>
        <end position="46"/>
    </location>
</feature>